<name>A0ABU0L8V0_XANAG</name>
<keyword evidence="2" id="KW-0378">Hydrolase</keyword>
<comment type="caution">
    <text evidence="2">The sequence shown here is derived from an EMBL/GenBank/DDBJ whole genome shotgun (WGS) entry which is preliminary data.</text>
</comment>
<keyword evidence="3" id="KW-1185">Reference proteome</keyword>
<reference evidence="2 3" key="1">
    <citation type="submission" date="2023-07" db="EMBL/GenBank/DDBJ databases">
        <title>Genomic Encyclopedia of Type Strains, Phase IV (KMG-IV): sequencing the most valuable type-strain genomes for metagenomic binning, comparative biology and taxonomic classification.</title>
        <authorList>
            <person name="Goeker M."/>
        </authorList>
    </citation>
    <scope>NUCLEOTIDE SEQUENCE [LARGE SCALE GENOMIC DNA]</scope>
    <source>
        <strain evidence="2 3">DSM 3770</strain>
    </source>
</reference>
<evidence type="ECO:0000313" key="3">
    <source>
        <dbReference type="Proteomes" id="UP001241747"/>
    </source>
</evidence>
<keyword evidence="2" id="KW-0540">Nuclease</keyword>
<keyword evidence="2" id="KW-0255">Endonuclease</keyword>
<dbReference type="InterPro" id="IPR007569">
    <property type="entry name" value="DUF559"/>
</dbReference>
<dbReference type="InterPro" id="IPR047216">
    <property type="entry name" value="Endonuclease_DUF559_bact"/>
</dbReference>
<feature type="domain" description="DUF559" evidence="1">
    <location>
        <begin position="14"/>
        <end position="111"/>
    </location>
</feature>
<dbReference type="PANTHER" id="PTHR38590:SF1">
    <property type="entry name" value="BLL0828 PROTEIN"/>
    <property type="match status" value="1"/>
</dbReference>
<evidence type="ECO:0000259" key="1">
    <source>
        <dbReference type="Pfam" id="PF04480"/>
    </source>
</evidence>
<proteinExistence type="predicted"/>
<dbReference type="InterPro" id="IPR011335">
    <property type="entry name" value="Restrct_endonuc-II-like"/>
</dbReference>
<dbReference type="Pfam" id="PF04480">
    <property type="entry name" value="DUF559"/>
    <property type="match status" value="1"/>
</dbReference>
<dbReference type="CDD" id="cd01038">
    <property type="entry name" value="Endonuclease_DUF559"/>
    <property type="match status" value="1"/>
</dbReference>
<dbReference type="EMBL" id="JAUSVY010000001">
    <property type="protein sequence ID" value="MDQ0503574.1"/>
    <property type="molecule type" value="Genomic_DNA"/>
</dbReference>
<dbReference type="RefSeq" id="WP_237346205.1">
    <property type="nucleotide sequence ID" value="NZ_JABWGX010000016.1"/>
</dbReference>
<dbReference type="PANTHER" id="PTHR38590">
    <property type="entry name" value="BLL0828 PROTEIN"/>
    <property type="match status" value="1"/>
</dbReference>
<dbReference type="GO" id="GO:0004519">
    <property type="term" value="F:endonuclease activity"/>
    <property type="evidence" value="ECO:0007669"/>
    <property type="project" value="UniProtKB-KW"/>
</dbReference>
<gene>
    <name evidence="2" type="ORF">QOZ94_000344</name>
</gene>
<protein>
    <submittedName>
        <fullName evidence="2">Very-short-patch-repair endonuclease</fullName>
    </submittedName>
</protein>
<dbReference type="Proteomes" id="UP001241747">
    <property type="component" value="Unassembled WGS sequence"/>
</dbReference>
<organism evidence="2 3">
    <name type="scientific">Xanthobacter agilis</name>
    <dbReference type="NCBI Taxonomy" id="47492"/>
    <lineage>
        <taxon>Bacteria</taxon>
        <taxon>Pseudomonadati</taxon>
        <taxon>Pseudomonadota</taxon>
        <taxon>Alphaproteobacteria</taxon>
        <taxon>Hyphomicrobiales</taxon>
        <taxon>Xanthobacteraceae</taxon>
        <taxon>Xanthobacter</taxon>
    </lineage>
</organism>
<evidence type="ECO:0000313" key="2">
    <source>
        <dbReference type="EMBL" id="MDQ0503574.1"/>
    </source>
</evidence>
<accession>A0ABU0L8V0</accession>
<dbReference type="Gene3D" id="3.40.960.10">
    <property type="entry name" value="VSR Endonuclease"/>
    <property type="match status" value="1"/>
</dbReference>
<dbReference type="SUPFAM" id="SSF52980">
    <property type="entry name" value="Restriction endonuclease-like"/>
    <property type="match status" value="1"/>
</dbReference>
<sequence>MDDAEPPRWLVSRRQRSRAKTLRGNLTDAEQHLWSGLRGHRLCGLSFRRQHPLGPYITDFACLPTKLVIEVDGGQHYEDAGQLKDARRDQFFKERGFTVLRFSNLDVLQNLS</sequence>